<dbReference type="Pfam" id="PF00213">
    <property type="entry name" value="OSCP"/>
    <property type="match status" value="1"/>
</dbReference>
<dbReference type="PANTHER" id="PTHR11910">
    <property type="entry name" value="ATP SYNTHASE DELTA CHAIN"/>
    <property type="match status" value="1"/>
</dbReference>
<dbReference type="AlphaFoldDB" id="A0A0F0M249"/>
<dbReference type="Proteomes" id="UP000257479">
    <property type="component" value="Unassembled WGS sequence"/>
</dbReference>
<evidence type="ECO:0000256" key="6">
    <source>
        <dbReference type="ARBA" id="ARBA00023310"/>
    </source>
</evidence>
<dbReference type="InterPro" id="IPR000711">
    <property type="entry name" value="ATPase_OSCP/dsu"/>
</dbReference>
<organism evidence="9 10">
    <name type="scientific">Microbacterium ginsengisoli</name>
    <dbReference type="NCBI Taxonomy" id="400772"/>
    <lineage>
        <taxon>Bacteria</taxon>
        <taxon>Bacillati</taxon>
        <taxon>Actinomycetota</taxon>
        <taxon>Actinomycetes</taxon>
        <taxon>Micrococcales</taxon>
        <taxon>Microbacteriaceae</taxon>
        <taxon>Microbacterium</taxon>
    </lineage>
</organism>
<dbReference type="PRINTS" id="PR00125">
    <property type="entry name" value="ATPASEDELTA"/>
</dbReference>
<dbReference type="GO" id="GO:0045259">
    <property type="term" value="C:proton-transporting ATP synthase complex"/>
    <property type="evidence" value="ECO:0007669"/>
    <property type="project" value="UniProtKB-KW"/>
</dbReference>
<proteinExistence type="inferred from homology"/>
<comment type="function">
    <text evidence="7">This protein is part of the stalk that links CF(0) to CF(1). It either transmits conformational changes from CF(0) to CF(1) or is implicated in proton conduction.</text>
</comment>
<evidence type="ECO:0000256" key="5">
    <source>
        <dbReference type="ARBA" id="ARBA00023136"/>
    </source>
</evidence>
<keyword evidence="6 7" id="KW-0066">ATP synthesis</keyword>
<reference evidence="9 10" key="1">
    <citation type="submission" date="2015-02" db="EMBL/GenBank/DDBJ databases">
        <title>Draft genome sequences of ten Microbacterium spp. with emphasis on heavy metal contaminated environments.</title>
        <authorList>
            <person name="Corretto E."/>
        </authorList>
    </citation>
    <scope>NUCLEOTIDE SEQUENCE [LARGE SCALE GENOMIC DNA]</scope>
    <source>
        <strain evidence="9 10">DSM 18659</strain>
    </source>
</reference>
<dbReference type="GO" id="GO:0046933">
    <property type="term" value="F:proton-transporting ATP synthase activity, rotational mechanism"/>
    <property type="evidence" value="ECO:0007669"/>
    <property type="project" value="UniProtKB-UniRule"/>
</dbReference>
<keyword evidence="3 7" id="KW-0375">Hydrogen ion transport</keyword>
<evidence type="ECO:0000256" key="1">
    <source>
        <dbReference type="ARBA" id="ARBA00004370"/>
    </source>
</evidence>
<comment type="caution">
    <text evidence="9">The sequence shown here is derived from an EMBL/GenBank/DDBJ whole genome shotgun (WGS) entry which is preliminary data.</text>
</comment>
<evidence type="ECO:0000313" key="10">
    <source>
        <dbReference type="Proteomes" id="UP000033451"/>
    </source>
</evidence>
<keyword evidence="10" id="KW-1185">Reference proteome</keyword>
<evidence type="ECO:0000313" key="9">
    <source>
        <dbReference type="EMBL" id="KJL38607.1"/>
    </source>
</evidence>
<comment type="subcellular location">
    <subcellularLocation>
        <location evidence="7">Cell membrane</location>
        <topology evidence="7">Peripheral membrane protein</topology>
    </subcellularLocation>
    <subcellularLocation>
        <location evidence="1">Membrane</location>
    </subcellularLocation>
</comment>
<keyword evidence="5 7" id="KW-0472">Membrane</keyword>
<dbReference type="NCBIfam" id="NF009967">
    <property type="entry name" value="PRK13430.1"/>
    <property type="match status" value="1"/>
</dbReference>
<dbReference type="RefSeq" id="WP_045246673.1">
    <property type="nucleotide sequence ID" value="NZ_JYIY01000061.1"/>
</dbReference>
<sequence length="263" mass="27409">MGAATTHAQEAANAALSTTAGVDLTVATELFQAARALAHRPTLAGALADWAATPESRAKVVEDVFGAAVSPVTRQVLAAAAVERWSSAHDFVFGVEELAVRAASKAAPSADVEGELFRVSRTIADNPQLELALGSRLGDAEAKGELVETLLGGRASEATTLIVSSLVRQPGERRVREVLSRAMRVVAAERERTVATVVSAVALTDAQTERLGAALAARYGTQVSINTVIDESIVGGLRIQIANDVIDASVSTRLADLRHRLAG</sequence>
<dbReference type="Proteomes" id="UP000033451">
    <property type="component" value="Unassembled WGS sequence"/>
</dbReference>
<evidence type="ECO:0000313" key="11">
    <source>
        <dbReference type="Proteomes" id="UP000257479"/>
    </source>
</evidence>
<keyword evidence="7" id="KW-1003">Cell membrane</keyword>
<protein>
    <recommendedName>
        <fullName evidence="7">ATP synthase subunit delta</fullName>
    </recommendedName>
    <alternativeName>
        <fullName evidence="7">ATP synthase F(1) sector subunit delta</fullName>
    </alternativeName>
    <alternativeName>
        <fullName evidence="7">F-type ATPase subunit delta</fullName>
        <shortName evidence="7">F-ATPase subunit delta</shortName>
    </alternativeName>
</protein>
<dbReference type="OrthoDB" id="5242917at2"/>
<comment type="function">
    <text evidence="7">F(1)F(0) ATP synthase produces ATP from ADP in the presence of a proton or sodium gradient. F-type ATPases consist of two structural domains, F(1) containing the extramembraneous catalytic core and F(0) containing the membrane proton channel, linked together by a central stalk and a peripheral stalk. During catalysis, ATP synthesis in the catalytic domain of F(1) is coupled via a rotary mechanism of the central stalk subunits to proton translocation.</text>
</comment>
<evidence type="ECO:0000256" key="3">
    <source>
        <dbReference type="ARBA" id="ARBA00022781"/>
    </source>
</evidence>
<keyword evidence="7" id="KW-0139">CF(1)</keyword>
<dbReference type="EMBL" id="JYIY01000061">
    <property type="protein sequence ID" value="KJL38607.1"/>
    <property type="molecule type" value="Genomic_DNA"/>
</dbReference>
<keyword evidence="4 7" id="KW-0406">Ion transport</keyword>
<dbReference type="EMBL" id="DMNG01000198">
    <property type="protein sequence ID" value="HAN25185.1"/>
    <property type="molecule type" value="Genomic_DNA"/>
</dbReference>
<dbReference type="NCBIfam" id="TIGR01145">
    <property type="entry name" value="ATP_synt_delta"/>
    <property type="match status" value="1"/>
</dbReference>
<gene>
    <name evidence="7 9" type="primary">atpH</name>
    <name evidence="8" type="ORF">DCP95_11535</name>
    <name evidence="9" type="ORF">RR49_00694</name>
</gene>
<comment type="similarity">
    <text evidence="7">Belongs to the ATPase delta chain family.</text>
</comment>
<keyword evidence="2 7" id="KW-0813">Transport</keyword>
<dbReference type="STRING" id="400772.RR49_00694"/>
<evidence type="ECO:0000256" key="2">
    <source>
        <dbReference type="ARBA" id="ARBA00022448"/>
    </source>
</evidence>
<name>A0A0F0M249_9MICO</name>
<accession>A0A0F0M249</accession>
<reference evidence="8 11" key="2">
    <citation type="journal article" date="2018" name="Nat. Biotechnol.">
        <title>A standardized bacterial taxonomy based on genome phylogeny substantially revises the tree of life.</title>
        <authorList>
            <person name="Parks D.H."/>
            <person name="Chuvochina M."/>
            <person name="Waite D.W."/>
            <person name="Rinke C."/>
            <person name="Skarshewski A."/>
            <person name="Chaumeil P.A."/>
            <person name="Hugenholtz P."/>
        </authorList>
    </citation>
    <scope>NUCLEOTIDE SEQUENCE [LARGE SCALE GENOMIC DNA]</scope>
    <source>
        <strain evidence="8">UBA9152</strain>
    </source>
</reference>
<evidence type="ECO:0000313" key="8">
    <source>
        <dbReference type="EMBL" id="HAN25185.1"/>
    </source>
</evidence>
<dbReference type="HAMAP" id="MF_01416">
    <property type="entry name" value="ATP_synth_delta_bact"/>
    <property type="match status" value="1"/>
</dbReference>
<evidence type="ECO:0000256" key="4">
    <source>
        <dbReference type="ARBA" id="ARBA00023065"/>
    </source>
</evidence>
<evidence type="ECO:0000256" key="7">
    <source>
        <dbReference type="HAMAP-Rule" id="MF_01416"/>
    </source>
</evidence>
<dbReference type="PATRIC" id="fig|400772.4.peg.727"/>
<dbReference type="GO" id="GO:0005886">
    <property type="term" value="C:plasma membrane"/>
    <property type="evidence" value="ECO:0007669"/>
    <property type="project" value="UniProtKB-SubCell"/>
</dbReference>